<feature type="compositionally biased region" description="Basic and acidic residues" evidence="4">
    <location>
        <begin position="431"/>
        <end position="440"/>
    </location>
</feature>
<dbReference type="Pfam" id="PF02996">
    <property type="entry name" value="Prefoldin"/>
    <property type="match status" value="1"/>
</dbReference>
<evidence type="ECO:0000313" key="6">
    <source>
        <dbReference type="Proteomes" id="UP000187283"/>
    </source>
</evidence>
<protein>
    <submittedName>
        <fullName evidence="5">Unconventional prefoldin RPB5 interactor</fullName>
    </submittedName>
</protein>
<reference evidence="5 6" key="1">
    <citation type="submission" date="2017-01" db="EMBL/GenBank/DDBJ databases">
        <authorList>
            <person name="Mah S.A."/>
            <person name="Swanson W.J."/>
            <person name="Moy G.W."/>
            <person name="Vacquier V.D."/>
        </authorList>
    </citation>
    <scope>NUCLEOTIDE SEQUENCE [LARGE SCALE GENOMIC DNA]</scope>
    <source>
        <strain evidence="5 6">GSMNP</strain>
    </source>
</reference>
<dbReference type="PANTHER" id="PTHR15111">
    <property type="entry name" value="RNA POLYMERASE II SUBUNIT 5-MEDIATING PROTEIN NNX3"/>
    <property type="match status" value="1"/>
</dbReference>
<keyword evidence="6" id="KW-1185">Reference proteome</keyword>
<evidence type="ECO:0000256" key="2">
    <source>
        <dbReference type="ARBA" id="ARBA00023242"/>
    </source>
</evidence>
<evidence type="ECO:0000256" key="4">
    <source>
        <dbReference type="SAM" id="MobiDB-lite"/>
    </source>
</evidence>
<dbReference type="PANTHER" id="PTHR15111:SF0">
    <property type="entry name" value="UNCONVENTIONAL PREFOLDIN RPB5 INTERACTOR 1"/>
    <property type="match status" value="1"/>
</dbReference>
<feature type="compositionally biased region" description="Low complexity" evidence="4">
    <location>
        <begin position="384"/>
        <end position="399"/>
    </location>
</feature>
<dbReference type="GO" id="GO:0003682">
    <property type="term" value="F:chromatin binding"/>
    <property type="evidence" value="ECO:0007669"/>
    <property type="project" value="TreeGrafter"/>
</dbReference>
<feature type="region of interest" description="Disordered" evidence="4">
    <location>
        <begin position="341"/>
        <end position="366"/>
    </location>
</feature>
<comment type="caution">
    <text evidence="5">The sequence shown here is derived from an EMBL/GenBank/DDBJ whole genome shotgun (WGS) entry which is preliminary data.</text>
</comment>
<feature type="compositionally biased region" description="Basic and acidic residues" evidence="4">
    <location>
        <begin position="300"/>
        <end position="315"/>
    </location>
</feature>
<dbReference type="AlphaFoldDB" id="A0A1R1WZA4"/>
<accession>A0A1R1WZA4</accession>
<dbReference type="CDD" id="cd23159">
    <property type="entry name" value="Prefoldin_URI1"/>
    <property type="match status" value="1"/>
</dbReference>
<dbReference type="InterPro" id="IPR009053">
    <property type="entry name" value="Prefoldin"/>
</dbReference>
<feature type="region of interest" description="Disordered" evidence="4">
    <location>
        <begin position="280"/>
        <end position="315"/>
    </location>
</feature>
<dbReference type="GO" id="GO:0000122">
    <property type="term" value="P:negative regulation of transcription by RNA polymerase II"/>
    <property type="evidence" value="ECO:0007669"/>
    <property type="project" value="TreeGrafter"/>
</dbReference>
<dbReference type="InterPro" id="IPR052255">
    <property type="entry name" value="RNA_pol_II_subunit5-mediator"/>
</dbReference>
<evidence type="ECO:0000313" key="5">
    <source>
        <dbReference type="EMBL" id="OMJ07708.1"/>
    </source>
</evidence>
<dbReference type="Gene3D" id="1.10.287.370">
    <property type="match status" value="1"/>
</dbReference>
<dbReference type="GO" id="GO:0005634">
    <property type="term" value="C:nucleus"/>
    <property type="evidence" value="ECO:0007669"/>
    <property type="project" value="UniProtKB-SubCell"/>
</dbReference>
<feature type="region of interest" description="Disordered" evidence="4">
    <location>
        <begin position="428"/>
        <end position="448"/>
    </location>
</feature>
<evidence type="ECO:0000256" key="3">
    <source>
        <dbReference type="ARBA" id="ARBA00038295"/>
    </source>
</evidence>
<dbReference type="GO" id="GO:0019212">
    <property type="term" value="F:phosphatase inhibitor activity"/>
    <property type="evidence" value="ECO:0007669"/>
    <property type="project" value="TreeGrafter"/>
</dbReference>
<dbReference type="STRING" id="133412.A0A1R1WZA4"/>
<evidence type="ECO:0000256" key="1">
    <source>
        <dbReference type="ARBA" id="ARBA00004123"/>
    </source>
</evidence>
<dbReference type="Proteomes" id="UP000187283">
    <property type="component" value="Unassembled WGS sequence"/>
</dbReference>
<comment type="similarity">
    <text evidence="3">Belongs to the RNA polymerase II subunit 5-mediating protein family.</text>
</comment>
<dbReference type="EMBL" id="LSSN01005989">
    <property type="protein sequence ID" value="OMJ07708.1"/>
    <property type="molecule type" value="Genomic_DNA"/>
</dbReference>
<proteinExistence type="inferred from homology"/>
<sequence>MSSRSENDMVTNYYKSEIAAQTALLEQSLNYKNEYKSLQKILETFSDKTEYNSMIPLGDVAFIPGKIVHTNEILVLLGDDWFVERSAKQAKQIAKRREDFISESIKKIETQIQSLKVKAGLTPLTSEKDSEMYNEEGDPIIEIKEEVDEQEEEKRKIKWDRDHTIPETSIMALKSKHSQDTLLSSAKSKIADNSTKDINDELLDSHNSLDSILGREESELIEMLKNAEITEDGILSDSSLIESDEDIIDFAPVMQNEDEEEPLKFEKLDDDEEYQESIEIANSVDDFNGESISPSIPEIASKDPHSSGSIKADEFSDKIIVESLPPKKGILNKKKKPSLFKQKLAARTAPEPSKPEANTSTALATKKSVVFDESSNTVATFDKSFPSSSIGQSSKPSDSNTVISNDENSETEFLKPVSTRYFSDIKNSSKKSADVAVESKRQKKHTSAITDVVETPITEPYTEDMADFDILSKEVGF</sequence>
<organism evidence="5 6">
    <name type="scientific">Smittium culicis</name>
    <dbReference type="NCBI Taxonomy" id="133412"/>
    <lineage>
        <taxon>Eukaryota</taxon>
        <taxon>Fungi</taxon>
        <taxon>Fungi incertae sedis</taxon>
        <taxon>Zoopagomycota</taxon>
        <taxon>Kickxellomycotina</taxon>
        <taxon>Harpellomycetes</taxon>
        <taxon>Harpellales</taxon>
        <taxon>Legeriomycetaceae</taxon>
        <taxon>Smittium</taxon>
    </lineage>
</organism>
<dbReference type="InterPro" id="IPR004127">
    <property type="entry name" value="Prefoldin_subunit_alpha"/>
</dbReference>
<name>A0A1R1WZA4_9FUNG</name>
<dbReference type="OrthoDB" id="21413at2759"/>
<dbReference type="NCBIfam" id="TIGR00293">
    <property type="entry name" value="prefoldin subunit alpha"/>
    <property type="match status" value="1"/>
</dbReference>
<feature type="compositionally biased region" description="Low complexity" evidence="4">
    <location>
        <begin position="290"/>
        <end position="299"/>
    </location>
</feature>
<feature type="region of interest" description="Disordered" evidence="4">
    <location>
        <begin position="381"/>
        <end position="410"/>
    </location>
</feature>
<keyword evidence="2" id="KW-0539">Nucleus</keyword>
<dbReference type="GO" id="GO:0003714">
    <property type="term" value="F:transcription corepressor activity"/>
    <property type="evidence" value="ECO:0007669"/>
    <property type="project" value="TreeGrafter"/>
</dbReference>
<comment type="subcellular location">
    <subcellularLocation>
        <location evidence="1">Nucleus</location>
    </subcellularLocation>
</comment>
<dbReference type="SUPFAM" id="SSF46579">
    <property type="entry name" value="Prefoldin"/>
    <property type="match status" value="1"/>
</dbReference>
<gene>
    <name evidence="5" type="ORF">AYI70_g12014</name>
</gene>